<evidence type="ECO:0000256" key="4">
    <source>
        <dbReference type="ARBA" id="ARBA00022969"/>
    </source>
</evidence>
<comment type="subcellular location">
    <subcellularLocation>
        <location evidence="1">Cell septum</location>
    </subcellularLocation>
</comment>
<gene>
    <name evidence="7" type="ORF">SAMN05216499_114135</name>
</gene>
<organism evidence="7 8">
    <name type="scientific">Actinacidiphila paucisporea</name>
    <dbReference type="NCBI Taxonomy" id="310782"/>
    <lineage>
        <taxon>Bacteria</taxon>
        <taxon>Bacillati</taxon>
        <taxon>Actinomycetota</taxon>
        <taxon>Actinomycetes</taxon>
        <taxon>Kitasatosporales</taxon>
        <taxon>Streptomycetaceae</taxon>
        <taxon>Actinacidiphila</taxon>
    </lineage>
</organism>
<evidence type="ECO:0000256" key="1">
    <source>
        <dbReference type="ARBA" id="ARBA00004431"/>
    </source>
</evidence>
<dbReference type="Gene3D" id="2.30.31.20">
    <property type="entry name" value="Sporulation-specific cell division protein SsgB"/>
    <property type="match status" value="1"/>
</dbReference>
<keyword evidence="3 7" id="KW-0132">Cell division</keyword>
<reference evidence="7 8" key="1">
    <citation type="submission" date="2016-11" db="EMBL/GenBank/DDBJ databases">
        <authorList>
            <person name="Jaros S."/>
            <person name="Januszkiewicz K."/>
            <person name="Wedrychowicz H."/>
        </authorList>
    </citation>
    <scope>NUCLEOTIDE SEQUENCE [LARGE SCALE GENOMIC DNA]</scope>
    <source>
        <strain evidence="7 8">CGMCC 4.2025</strain>
    </source>
</reference>
<dbReference type="GO" id="GO:0030435">
    <property type="term" value="P:sporulation resulting in formation of a cellular spore"/>
    <property type="evidence" value="ECO:0007669"/>
    <property type="project" value="UniProtKB-KW"/>
</dbReference>
<accession>A0A1M7LQ75</accession>
<dbReference type="STRING" id="310782.SAMN05216499_114135"/>
<evidence type="ECO:0000256" key="5">
    <source>
        <dbReference type="ARBA" id="ARBA00023210"/>
    </source>
</evidence>
<dbReference type="GO" id="GO:0030428">
    <property type="term" value="C:cell septum"/>
    <property type="evidence" value="ECO:0007669"/>
    <property type="project" value="UniProtKB-SubCell"/>
</dbReference>
<evidence type="ECO:0000256" key="6">
    <source>
        <dbReference type="ARBA" id="ARBA00023306"/>
    </source>
</evidence>
<comment type="similarity">
    <text evidence="2">Belongs to the SsgA family.</text>
</comment>
<dbReference type="GO" id="GO:0000917">
    <property type="term" value="P:division septum assembly"/>
    <property type="evidence" value="ECO:0007669"/>
    <property type="project" value="UniProtKB-KW"/>
</dbReference>
<dbReference type="InterPro" id="IPR038658">
    <property type="entry name" value="SsgB_sf"/>
</dbReference>
<proteinExistence type="inferred from homology"/>
<keyword evidence="6" id="KW-0131">Cell cycle</keyword>
<evidence type="ECO:0000256" key="2">
    <source>
        <dbReference type="ARBA" id="ARBA00009323"/>
    </source>
</evidence>
<dbReference type="Proteomes" id="UP000184111">
    <property type="component" value="Unassembled WGS sequence"/>
</dbReference>
<dbReference type="InterPro" id="IPR006776">
    <property type="entry name" value="SsgB"/>
</dbReference>
<evidence type="ECO:0000313" key="8">
    <source>
        <dbReference type="Proteomes" id="UP000184111"/>
    </source>
</evidence>
<keyword evidence="5" id="KW-0717">Septation</keyword>
<dbReference type="AlphaFoldDB" id="A0A1M7LQ75"/>
<protein>
    <submittedName>
        <fullName evidence="7">Streptomyces sporulation and cell division protein, SsgA</fullName>
    </submittedName>
</protein>
<name>A0A1M7LQ75_9ACTN</name>
<dbReference type="Pfam" id="PF04686">
    <property type="entry name" value="SsgA"/>
    <property type="match status" value="1"/>
</dbReference>
<sequence>MPIDNRPVRTATTGYLMLSEEHLVPVAAELVYRPRDPLAVSMVLCGPDGVEAAWTFAWQILAQGLVAPAGEGDLRVRPVPARGTTPAVELRMTSSFTARVLLPAREIGYFVGKIRGRAHVDASHIRRSLDAELSAIREAI</sequence>
<keyword evidence="4" id="KW-0749">Sporulation</keyword>
<evidence type="ECO:0000313" key="7">
    <source>
        <dbReference type="EMBL" id="SHM80410.1"/>
    </source>
</evidence>
<dbReference type="EMBL" id="FRBI01000014">
    <property type="protein sequence ID" value="SHM80410.1"/>
    <property type="molecule type" value="Genomic_DNA"/>
</dbReference>
<evidence type="ECO:0000256" key="3">
    <source>
        <dbReference type="ARBA" id="ARBA00022618"/>
    </source>
</evidence>
<keyword evidence="8" id="KW-1185">Reference proteome</keyword>